<accession>D8LQ26</accession>
<name>D8LQ26_ECTSI</name>
<dbReference type="AlphaFoldDB" id="D8LQ26"/>
<dbReference type="Pfam" id="PF13578">
    <property type="entry name" value="Methyltransf_24"/>
    <property type="match status" value="1"/>
</dbReference>
<dbReference type="Proteomes" id="UP000002630">
    <property type="component" value="Linkage Group LG10"/>
</dbReference>
<feature type="region of interest" description="Disordered" evidence="1">
    <location>
        <begin position="264"/>
        <end position="313"/>
    </location>
</feature>
<dbReference type="OrthoDB" id="200734at2759"/>
<gene>
    <name evidence="2" type="ORF">Esi_0056_0126</name>
</gene>
<organism evidence="2 3">
    <name type="scientific">Ectocarpus siliculosus</name>
    <name type="common">Brown alga</name>
    <name type="synonym">Conferva siliculosa</name>
    <dbReference type="NCBI Taxonomy" id="2880"/>
    <lineage>
        <taxon>Eukaryota</taxon>
        <taxon>Sar</taxon>
        <taxon>Stramenopiles</taxon>
        <taxon>Ochrophyta</taxon>
        <taxon>PX clade</taxon>
        <taxon>Phaeophyceae</taxon>
        <taxon>Ectocarpales</taxon>
        <taxon>Ectocarpaceae</taxon>
        <taxon>Ectocarpus</taxon>
    </lineage>
</organism>
<dbReference type="Gene3D" id="3.40.50.150">
    <property type="entry name" value="Vaccinia Virus protein VP39"/>
    <property type="match status" value="1"/>
</dbReference>
<evidence type="ECO:0000313" key="2">
    <source>
        <dbReference type="EMBL" id="CBN74918.1"/>
    </source>
</evidence>
<sequence length="685" mass="73475">MADTSCRHETSHPRPSDELACFENKKKGTRAGWSASTSCTQCALSATIDDIPWVQTMEKCLDQMSYHTDFLLPLDCQGMYVVLASERGKLQLRPALQDLWRQQQQQEQQQHAAELGRRAVAFGEVSVSKLSPSAEIIASLLSLLDVDIKNEDSDRSSDGGRRASSEEPFVKVLAPVDAARVNGGAVPYFAEVYLGEALEERLLEVRHGRRREDGASSNPVGGHEPSSGRGKERGPGHSPWLPPFHRCEVRAVVDGVVTTRIPIYEDGDGDVTTATADASSEKQEGGGEDDTSAENGGGGGSDKRKRAGKATSHTIRRAVIPDYGTPRCSDHPRAAATLAATAGVAGTAGASWGNYEDMWLIEARQVDRVCTREAFGPHRMQGELACCFSDGAHAADRETGAVETCQVHAISAPVEYHHTGHLADVLSSSWAEQERGFVSGSGAGSGEPGPSGLLFDPPPEEISVSVYVETAPDAASAVMAVPRWSSDGDVWLEAFRTCSEAFGPSQGFLINVNDCVNLITTVVSAKRADLFRRLALRMDAYGISVHRGDEDVEGHTARSPEKVEALGAMPRDGGDRVRTICEVGFNAGHSSLNWLLNSHPSTRVLAFDLGTHEYVGAARDFLQAVFPGRLELVLGDSSETVPAHTAADAAAGRDPRVCDLVFVDGNHSEEGTYADLVNFAAKTNR</sequence>
<protein>
    <recommendedName>
        <fullName evidence="4">Methyltransferase domain-containing protein</fullName>
    </recommendedName>
</protein>
<evidence type="ECO:0000313" key="3">
    <source>
        <dbReference type="Proteomes" id="UP000002630"/>
    </source>
</evidence>
<dbReference type="eggNOG" id="ENOG502S9J2">
    <property type="taxonomic scope" value="Eukaryota"/>
</dbReference>
<dbReference type="EMBL" id="FN649735">
    <property type="protein sequence ID" value="CBN74918.1"/>
    <property type="molecule type" value="Genomic_DNA"/>
</dbReference>
<dbReference type="InParanoid" id="D8LQ26"/>
<proteinExistence type="predicted"/>
<feature type="region of interest" description="Disordered" evidence="1">
    <location>
        <begin position="208"/>
        <end position="243"/>
    </location>
</feature>
<reference evidence="2 3" key="1">
    <citation type="journal article" date="2010" name="Nature">
        <title>The Ectocarpus genome and the independent evolution of multicellularity in brown algae.</title>
        <authorList>
            <person name="Cock J.M."/>
            <person name="Sterck L."/>
            <person name="Rouze P."/>
            <person name="Scornet D."/>
            <person name="Allen A.E."/>
            <person name="Amoutzias G."/>
            <person name="Anthouard V."/>
            <person name="Artiguenave F."/>
            <person name="Aury J.M."/>
            <person name="Badger J.H."/>
            <person name="Beszteri B."/>
            <person name="Billiau K."/>
            <person name="Bonnet E."/>
            <person name="Bothwell J.H."/>
            <person name="Bowler C."/>
            <person name="Boyen C."/>
            <person name="Brownlee C."/>
            <person name="Carrano C.J."/>
            <person name="Charrier B."/>
            <person name="Cho G.Y."/>
            <person name="Coelho S.M."/>
            <person name="Collen J."/>
            <person name="Corre E."/>
            <person name="Da Silva C."/>
            <person name="Delage L."/>
            <person name="Delaroque N."/>
            <person name="Dittami S.M."/>
            <person name="Doulbeau S."/>
            <person name="Elias M."/>
            <person name="Farnham G."/>
            <person name="Gachon C.M."/>
            <person name="Gschloessl B."/>
            <person name="Heesch S."/>
            <person name="Jabbari K."/>
            <person name="Jubin C."/>
            <person name="Kawai H."/>
            <person name="Kimura K."/>
            <person name="Kloareg B."/>
            <person name="Kupper F.C."/>
            <person name="Lang D."/>
            <person name="Le Bail A."/>
            <person name="Leblanc C."/>
            <person name="Lerouge P."/>
            <person name="Lohr M."/>
            <person name="Lopez P.J."/>
            <person name="Martens C."/>
            <person name="Maumus F."/>
            <person name="Michel G."/>
            <person name="Miranda-Saavedra D."/>
            <person name="Morales J."/>
            <person name="Moreau H."/>
            <person name="Motomura T."/>
            <person name="Nagasato C."/>
            <person name="Napoli C.A."/>
            <person name="Nelson D.R."/>
            <person name="Nyvall-Collen P."/>
            <person name="Peters A.F."/>
            <person name="Pommier C."/>
            <person name="Potin P."/>
            <person name="Poulain J."/>
            <person name="Quesneville H."/>
            <person name="Read B."/>
            <person name="Rensing S.A."/>
            <person name="Ritter A."/>
            <person name="Rousvoal S."/>
            <person name="Samanta M."/>
            <person name="Samson G."/>
            <person name="Schroeder D.C."/>
            <person name="Segurens B."/>
            <person name="Strittmatter M."/>
            <person name="Tonon T."/>
            <person name="Tregear J.W."/>
            <person name="Valentin K."/>
            <person name="von Dassow P."/>
            <person name="Yamagishi T."/>
            <person name="Van de Peer Y."/>
            <person name="Wincker P."/>
        </authorList>
    </citation>
    <scope>NUCLEOTIDE SEQUENCE [LARGE SCALE GENOMIC DNA]</scope>
    <source>
        <strain evidence="3">Ec32 / CCAP1310/4</strain>
    </source>
</reference>
<dbReference type="EMBL" id="FN648774">
    <property type="protein sequence ID" value="CBN74918.1"/>
    <property type="molecule type" value="Genomic_DNA"/>
</dbReference>
<dbReference type="InterPro" id="IPR029063">
    <property type="entry name" value="SAM-dependent_MTases_sf"/>
</dbReference>
<evidence type="ECO:0008006" key="4">
    <source>
        <dbReference type="Google" id="ProtNLM"/>
    </source>
</evidence>
<keyword evidence="3" id="KW-1185">Reference proteome</keyword>
<evidence type="ECO:0000256" key="1">
    <source>
        <dbReference type="SAM" id="MobiDB-lite"/>
    </source>
</evidence>